<comment type="subcellular location">
    <subcellularLocation>
        <location evidence="1">Nucleus</location>
        <location evidence="1">Nucleolus</location>
    </subcellularLocation>
</comment>
<feature type="compositionally biased region" description="Acidic residues" evidence="7">
    <location>
        <begin position="250"/>
        <end position="264"/>
    </location>
</feature>
<evidence type="ECO:0000256" key="6">
    <source>
        <dbReference type="ARBA" id="ARBA00024695"/>
    </source>
</evidence>
<sequence>MSALAGVPCPDLSGPRNLGRNFGRKAHLALADEHFSTPSKLHGFTLLIEMPPSQLKRLKASLREQGITGPQKSKKQKKSQNKNADARAQRHSALASIRESFNPFEFKHLARPKKFEYVSQNADNSKRVLGRPGVTKSQGEEARKKSLLPEMNRRNKVGGILDRRIGEDDPTMSLEDKMMARFEREQQKKRGGNVFDLEDGDDEFQLTHGGQSMTFDHEIGDEEDYDAASVSGSSDGEDGFLKRKRRRDDVDGEEPEDAAPEEEQPERKKSKAEVMKEVIAKSKLHKYERQAQKEDDDDLREELDKDLNDVLAALRGHMNKKPEPEAPKEAPKGDFGMNADRAALLAGSSQAAKDKEYDTRVRQMLQDARAKPTERTKTEEEKAREEAKRLKKLEEKRMKRMRGEPVSDDEEPKQKEVDDDEEEEFDSENDDAAEFGLKTAAQPSSRPEGVDDEDDFILDDDLVATDSEADISGDESDDASEIDDTMAMDEDDADFLKDVLPEKPKAQSKAVNGVLTIGADTTSSKLAYTYPCPRSHEELLKVFKDVAASDVPTVIQRIRALYHAGLHSDNKNKLADFACALVDHVKYLSDQTPPASLTVIESMIRHIHSLSRSYSARIATQFREHLKQIQASNDPTPGDLALLTAIGTTYPTSDHFHQVVTPAITVMARWMGLTTPNSTKDVATGAYIGAVCLQYQRLSKRYVPELIRYTSLCLKSPHTTPAILAAHSKNILTAADLWSNSPSFTEIFTPLIAPLKSANQKSTLQTLNARLTTARLRRRPQLLHDHRPLPIKTSIPKFEESFDPNKHYDPDKERSEAAKLQKEYKREKKGALRELRKDSNFIAREKLREKKEKDAAYESKYKRLVAEIQGEEGREKNVYEREKRKRQSGR</sequence>
<dbReference type="OMA" id="KSCWPSL"/>
<proteinExistence type="inferred from homology"/>
<reference evidence="9" key="1">
    <citation type="journal article" date="2021" name="BMC Genomics">
        <title>Chromosome-level genome assembly and manually-curated proteome of model necrotroph Parastagonospora nodorum Sn15 reveals a genome-wide trove of candidate effector homologs, and redundancy of virulence-related functions within an accessory chromosome.</title>
        <authorList>
            <person name="Bertazzoni S."/>
            <person name="Jones D.A.B."/>
            <person name="Phan H.T."/>
            <person name="Tan K.-C."/>
            <person name="Hane J.K."/>
        </authorList>
    </citation>
    <scope>NUCLEOTIDE SEQUENCE [LARGE SCALE GENOMIC DNA]</scope>
    <source>
        <strain evidence="9">SN15 / ATCC MYA-4574 / FGSC 10173)</strain>
    </source>
</reference>
<organism evidence="8 9">
    <name type="scientific">Phaeosphaeria nodorum (strain SN15 / ATCC MYA-4574 / FGSC 10173)</name>
    <name type="common">Glume blotch fungus</name>
    <name type="synonym">Parastagonospora nodorum</name>
    <dbReference type="NCBI Taxonomy" id="321614"/>
    <lineage>
        <taxon>Eukaryota</taxon>
        <taxon>Fungi</taxon>
        <taxon>Dikarya</taxon>
        <taxon>Ascomycota</taxon>
        <taxon>Pezizomycotina</taxon>
        <taxon>Dothideomycetes</taxon>
        <taxon>Pleosporomycetidae</taxon>
        <taxon>Pleosporales</taxon>
        <taxon>Pleosporineae</taxon>
        <taxon>Phaeosphaeriaceae</taxon>
        <taxon>Parastagonospora</taxon>
    </lineage>
</organism>
<feature type="compositionally biased region" description="Basic and acidic residues" evidence="7">
    <location>
        <begin position="797"/>
        <end position="831"/>
    </location>
</feature>
<dbReference type="RefSeq" id="XP_001795085.1">
    <property type="nucleotide sequence ID" value="XM_001795033.1"/>
</dbReference>
<feature type="compositionally biased region" description="Basic and acidic residues" evidence="7">
    <location>
        <begin position="352"/>
        <end position="361"/>
    </location>
</feature>
<protein>
    <recommendedName>
        <fullName evidence="10">Nop14-like protein</fullName>
    </recommendedName>
</protein>
<evidence type="ECO:0000256" key="1">
    <source>
        <dbReference type="ARBA" id="ARBA00004604"/>
    </source>
</evidence>
<dbReference type="PANTHER" id="PTHR23183">
    <property type="entry name" value="NOP14"/>
    <property type="match status" value="1"/>
</dbReference>
<keyword evidence="9" id="KW-1185">Reference proteome</keyword>
<dbReference type="OrthoDB" id="441771at2759"/>
<dbReference type="Proteomes" id="UP000663193">
    <property type="component" value="Chromosome 8"/>
</dbReference>
<keyword evidence="3" id="KW-0690">Ribosome biogenesis</keyword>
<evidence type="ECO:0000256" key="5">
    <source>
        <dbReference type="ARBA" id="ARBA00023242"/>
    </source>
</evidence>
<dbReference type="GO" id="GO:0006364">
    <property type="term" value="P:rRNA processing"/>
    <property type="evidence" value="ECO:0007669"/>
    <property type="project" value="UniProtKB-KW"/>
</dbReference>
<feature type="compositionally biased region" description="Acidic residues" evidence="7">
    <location>
        <begin position="406"/>
        <end position="433"/>
    </location>
</feature>
<feature type="compositionally biased region" description="Basic and acidic residues" evidence="7">
    <location>
        <begin position="368"/>
        <end position="405"/>
    </location>
</feature>
<evidence type="ECO:0000256" key="7">
    <source>
        <dbReference type="SAM" id="MobiDB-lite"/>
    </source>
</evidence>
<comment type="similarity">
    <text evidence="2">Belongs to the NOP14 family.</text>
</comment>
<accession>A0A7U2I0D8</accession>
<dbReference type="AlphaFoldDB" id="A0A7U2I0D8"/>
<dbReference type="GO" id="GO:0032040">
    <property type="term" value="C:small-subunit processome"/>
    <property type="evidence" value="ECO:0007669"/>
    <property type="project" value="InterPro"/>
</dbReference>
<feature type="compositionally biased region" description="Basic and acidic residues" evidence="7">
    <location>
        <begin position="320"/>
        <end position="332"/>
    </location>
</feature>
<feature type="region of interest" description="Disordered" evidence="7">
    <location>
        <begin position="126"/>
        <end position="150"/>
    </location>
</feature>
<dbReference type="InterPro" id="IPR007276">
    <property type="entry name" value="Nop14"/>
</dbReference>
<feature type="region of interest" description="Disordered" evidence="7">
    <location>
        <begin position="796"/>
        <end position="831"/>
    </location>
</feature>
<feature type="compositionally biased region" description="Basic and acidic residues" evidence="7">
    <location>
        <begin position="265"/>
        <end position="293"/>
    </location>
</feature>
<feature type="region of interest" description="Disordered" evidence="7">
    <location>
        <begin position="65"/>
        <end position="92"/>
    </location>
</feature>
<evidence type="ECO:0008006" key="10">
    <source>
        <dbReference type="Google" id="ProtNLM"/>
    </source>
</evidence>
<dbReference type="Pfam" id="PF04147">
    <property type="entry name" value="Nop14"/>
    <property type="match status" value="2"/>
</dbReference>
<dbReference type="PANTHER" id="PTHR23183:SF0">
    <property type="entry name" value="NUCLEOLAR PROTEIN 14"/>
    <property type="match status" value="1"/>
</dbReference>
<dbReference type="KEGG" id="pno:SNOG_04672"/>
<evidence type="ECO:0000313" key="8">
    <source>
        <dbReference type="EMBL" id="QRC98625.1"/>
    </source>
</evidence>
<keyword evidence="5" id="KW-0539">Nucleus</keyword>
<evidence type="ECO:0000256" key="4">
    <source>
        <dbReference type="ARBA" id="ARBA00022552"/>
    </source>
</evidence>
<gene>
    <name evidence="8" type="ORF">JI435_046720</name>
</gene>
<evidence type="ECO:0000256" key="3">
    <source>
        <dbReference type="ARBA" id="ARBA00022517"/>
    </source>
</evidence>
<keyword evidence="4" id="KW-0698">rRNA processing</keyword>
<comment type="function">
    <text evidence="6">Involved in nucleolar processing of pre-18S ribosomal RNA. Has a role in the nuclear export of 40S pre-ribosomal subunit to the cytoplasm.</text>
</comment>
<dbReference type="EMBL" id="CP069030">
    <property type="protein sequence ID" value="QRC98625.1"/>
    <property type="molecule type" value="Genomic_DNA"/>
</dbReference>
<dbReference type="VEuPathDB" id="FungiDB:JI435_046720"/>
<feature type="region of interest" description="Disordered" evidence="7">
    <location>
        <begin position="183"/>
        <end position="454"/>
    </location>
</feature>
<evidence type="ECO:0000313" key="9">
    <source>
        <dbReference type="Proteomes" id="UP000663193"/>
    </source>
</evidence>
<name>A0A7U2I0D8_PHANO</name>
<evidence type="ECO:0000256" key="2">
    <source>
        <dbReference type="ARBA" id="ARBA00007466"/>
    </source>
</evidence>